<comment type="caution">
    <text evidence="2">The sequence shown here is derived from an EMBL/GenBank/DDBJ whole genome shotgun (WGS) entry which is preliminary data.</text>
</comment>
<evidence type="ECO:0000313" key="2">
    <source>
        <dbReference type="EMBL" id="MBB6048662.1"/>
    </source>
</evidence>
<dbReference type="InterPro" id="IPR024775">
    <property type="entry name" value="DinB-like"/>
</dbReference>
<evidence type="ECO:0000313" key="3">
    <source>
        <dbReference type="Proteomes" id="UP000520814"/>
    </source>
</evidence>
<organism evidence="2 3">
    <name type="scientific">Armatimonas rosea</name>
    <dbReference type="NCBI Taxonomy" id="685828"/>
    <lineage>
        <taxon>Bacteria</taxon>
        <taxon>Bacillati</taxon>
        <taxon>Armatimonadota</taxon>
        <taxon>Armatimonadia</taxon>
        <taxon>Armatimonadales</taxon>
        <taxon>Armatimonadaceae</taxon>
        <taxon>Armatimonas</taxon>
    </lineage>
</organism>
<gene>
    <name evidence="2" type="ORF">HNQ39_000424</name>
</gene>
<name>A0A7W9W5K6_ARMRO</name>
<dbReference type="Gene3D" id="1.20.120.450">
    <property type="entry name" value="dinb family like domain"/>
    <property type="match status" value="1"/>
</dbReference>
<dbReference type="AlphaFoldDB" id="A0A7W9W5K6"/>
<reference evidence="2 3" key="1">
    <citation type="submission" date="2020-08" db="EMBL/GenBank/DDBJ databases">
        <title>Genomic Encyclopedia of Type Strains, Phase IV (KMG-IV): sequencing the most valuable type-strain genomes for metagenomic binning, comparative biology and taxonomic classification.</title>
        <authorList>
            <person name="Goeker M."/>
        </authorList>
    </citation>
    <scope>NUCLEOTIDE SEQUENCE [LARGE SCALE GENOMIC DNA]</scope>
    <source>
        <strain evidence="2 3">DSM 23562</strain>
    </source>
</reference>
<dbReference type="Pfam" id="PF12867">
    <property type="entry name" value="DinB_2"/>
    <property type="match status" value="1"/>
</dbReference>
<feature type="domain" description="DinB-like" evidence="1">
    <location>
        <begin position="2"/>
        <end position="130"/>
    </location>
</feature>
<sequence>MLATLTAGLSEEQLNFTAGPERFTVREVVAHMADLEEVFLERLQRTVAEDEPFLPDWDEDQAALDNHYAQSALAETLARFTAHRASVLAFLAALPPAAWHRTSLRQDKRCDLLGMAAILLGHDGYHLKQLVEYREQILAGAVS</sequence>
<dbReference type="SUPFAM" id="SSF109854">
    <property type="entry name" value="DinB/YfiT-like putative metalloenzymes"/>
    <property type="match status" value="1"/>
</dbReference>
<accession>A0A7W9W5K6</accession>
<protein>
    <submittedName>
        <fullName evidence="2">Putative damage-inducible protein DinB</fullName>
    </submittedName>
</protein>
<evidence type="ECO:0000259" key="1">
    <source>
        <dbReference type="Pfam" id="PF12867"/>
    </source>
</evidence>
<dbReference type="Proteomes" id="UP000520814">
    <property type="component" value="Unassembled WGS sequence"/>
</dbReference>
<keyword evidence="3" id="KW-1185">Reference proteome</keyword>
<dbReference type="InterPro" id="IPR034660">
    <property type="entry name" value="DinB/YfiT-like"/>
</dbReference>
<proteinExistence type="predicted"/>
<dbReference type="EMBL" id="JACHGW010000001">
    <property type="protein sequence ID" value="MBB6048662.1"/>
    <property type="molecule type" value="Genomic_DNA"/>
</dbReference>